<feature type="coiled-coil region" evidence="1">
    <location>
        <begin position="44"/>
        <end position="101"/>
    </location>
</feature>
<dbReference type="RefSeq" id="WP_070067908.1">
    <property type="nucleotide sequence ID" value="NZ_MJUW02000112.1"/>
</dbReference>
<gene>
    <name evidence="4" type="ORF">BIY37_11185</name>
</gene>
<evidence type="ECO:0000256" key="3">
    <source>
        <dbReference type="SAM" id="SignalP"/>
    </source>
</evidence>
<evidence type="ECO:0000313" key="4">
    <source>
        <dbReference type="EMBL" id="OQD44975.1"/>
    </source>
</evidence>
<keyword evidence="2" id="KW-0472">Membrane</keyword>
<feature type="chain" id="PRO_5010694190" evidence="3">
    <location>
        <begin position="22"/>
        <end position="565"/>
    </location>
</feature>
<dbReference type="AlphaFoldDB" id="A0A1V6LXV5"/>
<evidence type="ECO:0000313" key="5">
    <source>
        <dbReference type="Proteomes" id="UP000242219"/>
    </source>
</evidence>
<name>A0A1V6LXV5_9BACT</name>
<dbReference type="GO" id="GO:0016020">
    <property type="term" value="C:membrane"/>
    <property type="evidence" value="ECO:0007669"/>
    <property type="project" value="InterPro"/>
</dbReference>
<feature type="transmembrane region" description="Helical" evidence="2">
    <location>
        <begin position="282"/>
        <end position="303"/>
    </location>
</feature>
<evidence type="ECO:0000256" key="2">
    <source>
        <dbReference type="SAM" id="Phobius"/>
    </source>
</evidence>
<keyword evidence="5" id="KW-1185">Reference proteome</keyword>
<organism evidence="4 5">
    <name type="scientific">Candidatus Brocadia sapporoensis</name>
    <dbReference type="NCBI Taxonomy" id="392547"/>
    <lineage>
        <taxon>Bacteria</taxon>
        <taxon>Pseudomonadati</taxon>
        <taxon>Planctomycetota</taxon>
        <taxon>Candidatus Brocadiia</taxon>
        <taxon>Candidatus Brocadiales</taxon>
        <taxon>Candidatus Brocadiaceae</taxon>
        <taxon>Candidatus Brocadia</taxon>
    </lineage>
</organism>
<proteinExistence type="predicted"/>
<feature type="transmembrane region" description="Helical" evidence="2">
    <location>
        <begin position="309"/>
        <end position="326"/>
    </location>
</feature>
<keyword evidence="2" id="KW-0812">Transmembrane</keyword>
<accession>A0A1V6LXV5</accession>
<feature type="signal peptide" evidence="3">
    <location>
        <begin position="1"/>
        <end position="21"/>
    </location>
</feature>
<keyword evidence="3" id="KW-0732">Signal</keyword>
<keyword evidence="1" id="KW-0175">Coiled coil</keyword>
<keyword evidence="2" id="KW-1133">Transmembrane helix</keyword>
<dbReference type="EMBL" id="MJUW02000112">
    <property type="protein sequence ID" value="OQD44975.1"/>
    <property type="molecule type" value="Genomic_DNA"/>
</dbReference>
<protein>
    <submittedName>
        <fullName evidence="4">Uncharacterized protein</fullName>
    </submittedName>
</protein>
<evidence type="ECO:0000256" key="1">
    <source>
        <dbReference type="SAM" id="Coils"/>
    </source>
</evidence>
<feature type="transmembrane region" description="Helical" evidence="2">
    <location>
        <begin position="243"/>
        <end position="261"/>
    </location>
</feature>
<sequence length="565" mass="65314">MKIKVFLIALLIVISSFTCLKDNPVCGQTENQKSYETKELIATKKNTLETLMSVSQLITELEKEIENKKTNLREVKTHEEKSEITKEIDKLNERLEPLKTNFEEIATGLDLETFYQKPQKRFDWKEEIQTLIGPIVNDLKNMTARPRLIENMRMQVAYYENQISLIQNALENIHTITDQVKDNTLKNQLLELKNIWYTKEKQISSQLTVAKYQLTDKLSERKTFFESGKDIVRVFFKSRGRNFILSVFAFFFVFFLLRYIHRHIYKGSIIHKTVAGSFYIRLAEVLYQVLTFVGATGAMLTVLYLCGDWVLLSIAFIFILGLIWTAKQTLPRFYEQATLLLNLGSVKENERVIYNGLPWRVVTLHFNSLLVNPELTGGRIRLPLNKLKDIRSRPYHHNEPWFPCKENDWVILADGTIGKVAIQTPEAVQLVVEGGSTKTYHTAEFLNQKPLNLSKNFCVWVTFGIDYQHQAVCITEVPQKLKEAVKAGLINEGYQDTILNLNVEFKEVADTSLDYLIFVECSGKIAKDYYKLSRIIQKIALDTCNKHGWKIPLTTYTVHTVSSHD</sequence>
<dbReference type="Proteomes" id="UP000242219">
    <property type="component" value="Unassembled WGS sequence"/>
</dbReference>
<dbReference type="InterPro" id="IPR011066">
    <property type="entry name" value="MscS_channel_C_sf"/>
</dbReference>
<dbReference type="SUPFAM" id="SSF82689">
    <property type="entry name" value="Mechanosensitive channel protein MscS (YggB), C-terminal domain"/>
    <property type="match status" value="1"/>
</dbReference>
<comment type="caution">
    <text evidence="4">The sequence shown here is derived from an EMBL/GenBank/DDBJ whole genome shotgun (WGS) entry which is preliminary data.</text>
</comment>
<reference evidence="4 5" key="1">
    <citation type="journal article" date="2016" name="Genome Announc.">
        <title>Draft Genome Sequence of the Anaerobic Ammonium-Oxidizing Bacterium 'Candidatus Brocadia sp. 40'.</title>
        <authorList>
            <person name="Ali M."/>
            <person name="Haroon M.F."/>
            <person name="Narita Y."/>
            <person name="Zhang L."/>
            <person name="Rangel Shaw D."/>
            <person name="Okabe S."/>
            <person name="Saikaly P.E."/>
        </authorList>
    </citation>
    <scope>NUCLEOTIDE SEQUENCE [LARGE SCALE GENOMIC DNA]</scope>
    <source>
        <strain evidence="4 5">40</strain>
    </source>
</reference>